<dbReference type="AlphaFoldDB" id="A0A6P8QL45"/>
<dbReference type="InterPro" id="IPR043128">
    <property type="entry name" value="Rev_trsase/Diguanyl_cyclase"/>
</dbReference>
<dbReference type="KEGG" id="gsh:117359256"/>
<accession>A0A6P8QL45</accession>
<dbReference type="PANTHER" id="PTHR33050:SF7">
    <property type="entry name" value="RIBONUCLEASE H"/>
    <property type="match status" value="1"/>
</dbReference>
<keyword evidence="2" id="KW-1185">Reference proteome</keyword>
<dbReference type="GeneID" id="117359256"/>
<dbReference type="RefSeq" id="XP_033797594.1">
    <property type="nucleotide sequence ID" value="XM_033941703.1"/>
</dbReference>
<dbReference type="InterPro" id="IPR043502">
    <property type="entry name" value="DNA/RNA_pol_sf"/>
</dbReference>
<feature type="region of interest" description="Disordered" evidence="1">
    <location>
        <begin position="246"/>
        <end position="296"/>
    </location>
</feature>
<protein>
    <submittedName>
        <fullName evidence="3">Uncharacterized protein LOC117359256</fullName>
    </submittedName>
</protein>
<dbReference type="InParanoid" id="A0A6P8QL45"/>
<dbReference type="OrthoDB" id="9908684at2759"/>
<dbReference type="SUPFAM" id="SSF56672">
    <property type="entry name" value="DNA/RNA polymerases"/>
    <property type="match status" value="1"/>
</dbReference>
<evidence type="ECO:0000313" key="3">
    <source>
        <dbReference type="RefSeq" id="XP_033797594.1"/>
    </source>
</evidence>
<sequence>MPSSKFHVSRWKRCVSSGGSSARGICGFSGSHGSILPHSNFSGAQEVSTISCSVLGQHFQFAALPFGLATAPRSFAKIMVVVATQLCLQGVLVHLYLDDWLIRAPSMEEGRWAVHQVVYLLEHLGWVINMKSHLKPTQEFEYLRVRSTRKRTDVYAGLQDIQVTECHSGPVAGSDTNGLAVPASPGFHGFDYRCDSMGQRATSSSSVVSSGSMEPPVEFAGCEAALVGDSTQQHAMVAESCNAGQRATSKGTGLGDPDNGFKPVQLGGSLQNCPSTRPLDGAGEQMVHQSPGTSSDQAGLIEISMVSPLEGSMGVF</sequence>
<gene>
    <name evidence="3" type="primary">LOC117359256</name>
</gene>
<dbReference type="Proteomes" id="UP000515159">
    <property type="component" value="Chromosome 4"/>
</dbReference>
<proteinExistence type="predicted"/>
<dbReference type="Gene3D" id="3.30.70.270">
    <property type="match status" value="1"/>
</dbReference>
<feature type="compositionally biased region" description="Polar residues" evidence="1">
    <location>
        <begin position="287"/>
        <end position="296"/>
    </location>
</feature>
<evidence type="ECO:0000256" key="1">
    <source>
        <dbReference type="SAM" id="MobiDB-lite"/>
    </source>
</evidence>
<evidence type="ECO:0000313" key="2">
    <source>
        <dbReference type="Proteomes" id="UP000515159"/>
    </source>
</evidence>
<name>A0A6P8QL45_GEOSA</name>
<dbReference type="PANTHER" id="PTHR33050">
    <property type="entry name" value="REVERSE TRANSCRIPTASE DOMAIN-CONTAINING PROTEIN"/>
    <property type="match status" value="1"/>
</dbReference>
<reference evidence="3" key="1">
    <citation type="submission" date="2025-08" db="UniProtKB">
        <authorList>
            <consortium name="RefSeq"/>
        </authorList>
    </citation>
    <scope>IDENTIFICATION</scope>
</reference>
<organism evidence="2 3">
    <name type="scientific">Geotrypetes seraphini</name>
    <name type="common">Gaboon caecilian</name>
    <name type="synonym">Caecilia seraphini</name>
    <dbReference type="NCBI Taxonomy" id="260995"/>
    <lineage>
        <taxon>Eukaryota</taxon>
        <taxon>Metazoa</taxon>
        <taxon>Chordata</taxon>
        <taxon>Craniata</taxon>
        <taxon>Vertebrata</taxon>
        <taxon>Euteleostomi</taxon>
        <taxon>Amphibia</taxon>
        <taxon>Gymnophiona</taxon>
        <taxon>Geotrypetes</taxon>
    </lineage>
</organism>
<dbReference type="InterPro" id="IPR052055">
    <property type="entry name" value="Hepadnavirus_pol/RT"/>
</dbReference>